<dbReference type="RefSeq" id="WP_251374355.1">
    <property type="nucleotide sequence ID" value="NZ_CP047170.1"/>
</dbReference>
<dbReference type="Gene3D" id="2.40.50.140">
    <property type="entry name" value="Nucleic acid-binding proteins"/>
    <property type="match status" value="1"/>
</dbReference>
<proteinExistence type="inferred from homology"/>
<dbReference type="Pfam" id="PF08402">
    <property type="entry name" value="TOBE_2"/>
    <property type="match status" value="1"/>
</dbReference>
<evidence type="ECO:0000256" key="4">
    <source>
        <dbReference type="ARBA" id="ARBA00022840"/>
    </source>
</evidence>
<keyword evidence="2" id="KW-0813">Transport</keyword>
<dbReference type="SUPFAM" id="SSF52540">
    <property type="entry name" value="P-loop containing nucleoside triphosphate hydrolases"/>
    <property type="match status" value="1"/>
</dbReference>
<dbReference type="GO" id="GO:0005524">
    <property type="term" value="F:ATP binding"/>
    <property type="evidence" value="ECO:0007669"/>
    <property type="project" value="UniProtKB-KW"/>
</dbReference>
<evidence type="ECO:0000256" key="1">
    <source>
        <dbReference type="ARBA" id="ARBA00005417"/>
    </source>
</evidence>
<dbReference type="InterPro" id="IPR013611">
    <property type="entry name" value="Transp-assoc_OB_typ2"/>
</dbReference>
<geneLocation type="plasmid" evidence="6 7">
    <name>p-SCP4</name>
</geneLocation>
<feature type="domain" description="ABC transporter" evidence="5">
    <location>
        <begin position="4"/>
        <end position="241"/>
    </location>
</feature>
<dbReference type="PROSITE" id="PS50893">
    <property type="entry name" value="ABC_TRANSPORTER_2"/>
    <property type="match status" value="1"/>
</dbReference>
<dbReference type="Proteomes" id="UP000596387">
    <property type="component" value="Plasmid p-SCP4"/>
</dbReference>
<keyword evidence="6" id="KW-0614">Plasmid</keyword>
<keyword evidence="7" id="KW-1185">Reference proteome</keyword>
<reference evidence="6 7" key="1">
    <citation type="submission" date="2019-12" db="EMBL/GenBank/DDBJ databases">
        <title>Complete Genome Sequence of a Quorum-Sensing Bacterium,Rhodobacteraceae bacterium C31, Isolated from a marine microalgae symbiotic bacteria.</title>
        <authorList>
            <person name="Zhang Y."/>
        </authorList>
    </citation>
    <scope>NUCLEOTIDE SEQUENCE [LARGE SCALE GENOMIC DNA]</scope>
    <source>
        <strain evidence="6 7">C31</strain>
        <plasmid evidence="6 7">p-SCP4</plasmid>
    </source>
</reference>
<evidence type="ECO:0000313" key="6">
    <source>
        <dbReference type="EMBL" id="QRF69135.1"/>
    </source>
</evidence>
<dbReference type="SMART" id="SM00382">
    <property type="entry name" value="AAA"/>
    <property type="match status" value="1"/>
</dbReference>
<dbReference type="SUPFAM" id="SSF50331">
    <property type="entry name" value="MOP-like"/>
    <property type="match status" value="1"/>
</dbReference>
<dbReference type="InterPro" id="IPR003439">
    <property type="entry name" value="ABC_transporter-like_ATP-bd"/>
</dbReference>
<evidence type="ECO:0000256" key="3">
    <source>
        <dbReference type="ARBA" id="ARBA00022741"/>
    </source>
</evidence>
<dbReference type="PANTHER" id="PTHR43875">
    <property type="entry name" value="MALTODEXTRIN IMPORT ATP-BINDING PROTEIN MSMX"/>
    <property type="match status" value="1"/>
</dbReference>
<dbReference type="Gene3D" id="3.40.50.300">
    <property type="entry name" value="P-loop containing nucleotide triphosphate hydrolases"/>
    <property type="match status" value="1"/>
</dbReference>
<dbReference type="InterPro" id="IPR008995">
    <property type="entry name" value="Mo/tungstate-bd_C_term_dom"/>
</dbReference>
<protein>
    <submittedName>
        <fullName evidence="6">ATP-binding cassette domain-containing protein</fullName>
    </submittedName>
</protein>
<dbReference type="InterPro" id="IPR012340">
    <property type="entry name" value="NA-bd_OB-fold"/>
</dbReference>
<dbReference type="PANTHER" id="PTHR43875:SF14">
    <property type="entry name" value="ABC TRANSPORTER ATP-BINDING PROTEIN"/>
    <property type="match status" value="1"/>
</dbReference>
<dbReference type="InterPro" id="IPR047641">
    <property type="entry name" value="ABC_transpr_MalK/UgpC-like"/>
</dbReference>
<comment type="similarity">
    <text evidence="1">Belongs to the ABC transporter superfamily.</text>
</comment>
<name>A0ABX7FF08_9RHOB</name>
<gene>
    <name evidence="6" type="ORF">GQA70_22580</name>
</gene>
<sequence length="362" mass="39645">MAEIILSHLGHAYNAAPCGPLDYALKPVDLAWEDGKTYALLGPSGCGKTTMLNIISGLLTPSEGRLFFDGRDVTRTRTVDRNIAQVFQFPVIYTTKTVRQNLAFPLECRGWDRARISARIAHIADILDLTERLDEPAKRLSADLKQIISLGRGLVRDDVAAVLLDEPLTVIDPQMKFSLRRKLRDINKATGITMILVTHDQSEAMSFADEVVVMKDGELQQSGPPEDLFARPANAFVGYFIGSPPLNLFAVEREGDRLVAPSIGAGLTMPGTLSAEHAQIGVRPEHIRLEPARPDRAPAQVEKVENLGLDAVYTLRSHRQETFKVKMRHRPGLGAGDAVSLSVDPSDLLLFGDGQRVTPAEA</sequence>
<dbReference type="Pfam" id="PF00005">
    <property type="entry name" value="ABC_tran"/>
    <property type="match status" value="1"/>
</dbReference>
<dbReference type="InterPro" id="IPR027417">
    <property type="entry name" value="P-loop_NTPase"/>
</dbReference>
<keyword evidence="3" id="KW-0547">Nucleotide-binding</keyword>
<dbReference type="EMBL" id="CP047170">
    <property type="protein sequence ID" value="QRF69135.1"/>
    <property type="molecule type" value="Genomic_DNA"/>
</dbReference>
<dbReference type="InterPro" id="IPR003593">
    <property type="entry name" value="AAA+_ATPase"/>
</dbReference>
<keyword evidence="4 6" id="KW-0067">ATP-binding</keyword>
<evidence type="ECO:0000259" key="5">
    <source>
        <dbReference type="PROSITE" id="PS50893"/>
    </source>
</evidence>
<accession>A0ABX7FF08</accession>
<evidence type="ECO:0000256" key="2">
    <source>
        <dbReference type="ARBA" id="ARBA00022448"/>
    </source>
</evidence>
<organism evidence="6 7">
    <name type="scientific">Ponticoccus alexandrii</name>
    <dbReference type="NCBI Taxonomy" id="1943633"/>
    <lineage>
        <taxon>Bacteria</taxon>
        <taxon>Pseudomonadati</taxon>
        <taxon>Pseudomonadota</taxon>
        <taxon>Alphaproteobacteria</taxon>
        <taxon>Rhodobacterales</taxon>
        <taxon>Roseobacteraceae</taxon>
        <taxon>Ponticoccus</taxon>
    </lineage>
</organism>
<evidence type="ECO:0000313" key="7">
    <source>
        <dbReference type="Proteomes" id="UP000596387"/>
    </source>
</evidence>